<sequence>MEKTGATVKKLHDFNTSGVLEVCIKGNWYRTTCNDFRSFDGNRRITEPLKQPGIGDRFEDIVFHTYDYNGPVYVLQTNLEVIRMDTETIVTNPYIKTTQKSLPNSNRI</sequence>
<name>A0A6J5KWZ0_9CAUD</name>
<gene>
    <name evidence="1" type="ORF">UFOVP54_138</name>
</gene>
<accession>A0A6J5KWZ0</accession>
<organism evidence="1">
    <name type="scientific">uncultured Caudovirales phage</name>
    <dbReference type="NCBI Taxonomy" id="2100421"/>
    <lineage>
        <taxon>Viruses</taxon>
        <taxon>Duplodnaviria</taxon>
        <taxon>Heunggongvirae</taxon>
        <taxon>Uroviricota</taxon>
        <taxon>Caudoviricetes</taxon>
        <taxon>Peduoviridae</taxon>
        <taxon>Maltschvirus</taxon>
        <taxon>Maltschvirus maltsch</taxon>
    </lineage>
</organism>
<dbReference type="EMBL" id="LR796188">
    <property type="protein sequence ID" value="CAB4125433.1"/>
    <property type="molecule type" value="Genomic_DNA"/>
</dbReference>
<proteinExistence type="predicted"/>
<reference evidence="1" key="1">
    <citation type="submission" date="2020-04" db="EMBL/GenBank/DDBJ databases">
        <authorList>
            <person name="Chiriac C."/>
            <person name="Salcher M."/>
            <person name="Ghai R."/>
            <person name="Kavagutti S V."/>
        </authorList>
    </citation>
    <scope>NUCLEOTIDE SEQUENCE</scope>
</reference>
<evidence type="ECO:0000313" key="1">
    <source>
        <dbReference type="EMBL" id="CAB4125433.1"/>
    </source>
</evidence>
<protein>
    <submittedName>
        <fullName evidence="1">Uncharacterized protein</fullName>
    </submittedName>
</protein>